<dbReference type="InterPro" id="IPR036388">
    <property type="entry name" value="WH-like_DNA-bd_sf"/>
</dbReference>
<dbReference type="Proteomes" id="UP000226431">
    <property type="component" value="Unassembled WGS sequence"/>
</dbReference>
<accession>A0A2C5ZEF7</accession>
<evidence type="ECO:0000256" key="1">
    <source>
        <dbReference type="ARBA" id="ARBA00001286"/>
    </source>
</evidence>
<dbReference type="InterPro" id="IPR014048">
    <property type="entry name" value="MethylDNA_cys_MeTrfase_DNA-bd"/>
</dbReference>
<protein>
    <recommendedName>
        <fullName evidence="4">Methylated-DNA--protein-cysteine methyltransferase</fullName>
        <ecNumber evidence="3">2.1.1.63</ecNumber>
    </recommendedName>
    <alternativeName>
        <fullName evidence="9">6-O-methylguanine-DNA methyltransferase</fullName>
    </alternativeName>
    <alternativeName>
        <fullName evidence="10">O-6-methylguanine-DNA-alkyltransferase</fullName>
    </alternativeName>
</protein>
<feature type="region of interest" description="Disordered" evidence="12">
    <location>
        <begin position="39"/>
        <end position="79"/>
    </location>
</feature>
<keyword evidence="5" id="KW-0489">Methyltransferase</keyword>
<dbReference type="NCBIfam" id="TIGR00589">
    <property type="entry name" value="ogt"/>
    <property type="match status" value="1"/>
</dbReference>
<dbReference type="PANTHER" id="PTHR10815:SF13">
    <property type="entry name" value="METHYLATED-DNA--PROTEIN-CYSTEINE METHYLTRANSFERASE"/>
    <property type="match status" value="1"/>
</dbReference>
<evidence type="ECO:0000256" key="6">
    <source>
        <dbReference type="ARBA" id="ARBA00022679"/>
    </source>
</evidence>
<dbReference type="GO" id="GO:0003908">
    <property type="term" value="F:methylated-DNA-[protein]-cysteine S-methyltransferase activity"/>
    <property type="evidence" value="ECO:0007669"/>
    <property type="project" value="UniProtKB-EC"/>
</dbReference>
<dbReference type="STRING" id="2004952.A0A2C5ZEF7"/>
<dbReference type="EMBL" id="NJES01000113">
    <property type="protein sequence ID" value="PHH77571.1"/>
    <property type="molecule type" value="Genomic_DNA"/>
</dbReference>
<evidence type="ECO:0000313" key="14">
    <source>
        <dbReference type="EMBL" id="PHH77571.1"/>
    </source>
</evidence>
<dbReference type="CDD" id="cd06445">
    <property type="entry name" value="ATase"/>
    <property type="match status" value="1"/>
</dbReference>
<organism evidence="14 15">
    <name type="scientific">Ophiocordyceps camponoti-rufipedis</name>
    <dbReference type="NCBI Taxonomy" id="2004952"/>
    <lineage>
        <taxon>Eukaryota</taxon>
        <taxon>Fungi</taxon>
        <taxon>Dikarya</taxon>
        <taxon>Ascomycota</taxon>
        <taxon>Pezizomycotina</taxon>
        <taxon>Sordariomycetes</taxon>
        <taxon>Hypocreomycetidae</taxon>
        <taxon>Hypocreales</taxon>
        <taxon>Ophiocordycipitaceae</taxon>
        <taxon>Ophiocordyceps</taxon>
    </lineage>
</organism>
<reference evidence="14 15" key="1">
    <citation type="submission" date="2017-06" db="EMBL/GenBank/DDBJ databases">
        <title>Ant-infecting Ophiocordyceps genomes reveal a high diversity of potential behavioral manipulation genes and a possible major role for enterotoxins.</title>
        <authorList>
            <person name="De Bekker C."/>
            <person name="Evans H.C."/>
            <person name="Brachmann A."/>
            <person name="Hughes D.P."/>
        </authorList>
    </citation>
    <scope>NUCLEOTIDE SEQUENCE [LARGE SCALE GENOMIC DNA]</scope>
    <source>
        <strain evidence="14 15">Map16</strain>
    </source>
</reference>
<evidence type="ECO:0000256" key="3">
    <source>
        <dbReference type="ARBA" id="ARBA00011918"/>
    </source>
</evidence>
<dbReference type="SUPFAM" id="SSF46767">
    <property type="entry name" value="Methylated DNA-protein cysteine methyltransferase, C-terminal domain"/>
    <property type="match status" value="1"/>
</dbReference>
<evidence type="ECO:0000256" key="8">
    <source>
        <dbReference type="ARBA" id="ARBA00023204"/>
    </source>
</evidence>
<dbReference type="EC" id="2.1.1.63" evidence="3"/>
<evidence type="ECO:0000256" key="12">
    <source>
        <dbReference type="SAM" id="MobiDB-lite"/>
    </source>
</evidence>
<comment type="catalytic activity">
    <reaction evidence="11">
        <text>a 6-O-methyl-2'-deoxyguanosine in DNA + L-cysteinyl-[protein] = S-methyl-L-cysteinyl-[protein] + a 2'-deoxyguanosine in DNA</text>
        <dbReference type="Rhea" id="RHEA:24000"/>
        <dbReference type="Rhea" id="RHEA-COMP:10131"/>
        <dbReference type="Rhea" id="RHEA-COMP:10132"/>
        <dbReference type="Rhea" id="RHEA-COMP:11367"/>
        <dbReference type="Rhea" id="RHEA-COMP:11368"/>
        <dbReference type="ChEBI" id="CHEBI:29950"/>
        <dbReference type="ChEBI" id="CHEBI:82612"/>
        <dbReference type="ChEBI" id="CHEBI:85445"/>
        <dbReference type="ChEBI" id="CHEBI:85448"/>
        <dbReference type="EC" id="2.1.1.63"/>
    </reaction>
</comment>
<dbReference type="GO" id="GO:0032259">
    <property type="term" value="P:methylation"/>
    <property type="evidence" value="ECO:0007669"/>
    <property type="project" value="UniProtKB-KW"/>
</dbReference>
<feature type="compositionally biased region" description="Low complexity" evidence="12">
    <location>
        <begin position="59"/>
        <end position="78"/>
    </location>
</feature>
<keyword evidence="7" id="KW-0227">DNA damage</keyword>
<evidence type="ECO:0000256" key="10">
    <source>
        <dbReference type="ARBA" id="ARBA00031621"/>
    </source>
</evidence>
<evidence type="ECO:0000256" key="7">
    <source>
        <dbReference type="ARBA" id="ARBA00022763"/>
    </source>
</evidence>
<dbReference type="InterPro" id="IPR036217">
    <property type="entry name" value="MethylDNA_cys_MeTrfase_DNAb"/>
</dbReference>
<dbReference type="PANTHER" id="PTHR10815">
    <property type="entry name" value="METHYLATED-DNA--PROTEIN-CYSTEINE METHYLTRANSFERASE"/>
    <property type="match status" value="1"/>
</dbReference>
<dbReference type="PROSITE" id="PS00374">
    <property type="entry name" value="MGMT"/>
    <property type="match status" value="1"/>
</dbReference>
<dbReference type="GO" id="GO:0006281">
    <property type="term" value="P:DNA repair"/>
    <property type="evidence" value="ECO:0007669"/>
    <property type="project" value="UniProtKB-KW"/>
</dbReference>
<keyword evidence="8" id="KW-0234">DNA repair</keyword>
<evidence type="ECO:0000256" key="4">
    <source>
        <dbReference type="ARBA" id="ARBA00015377"/>
    </source>
</evidence>
<evidence type="ECO:0000256" key="11">
    <source>
        <dbReference type="ARBA" id="ARBA00049348"/>
    </source>
</evidence>
<feature type="domain" description="Methylated-DNA-[protein]-cysteine S-methyltransferase DNA binding" evidence="13">
    <location>
        <begin position="100"/>
        <end position="186"/>
    </location>
</feature>
<dbReference type="InterPro" id="IPR001497">
    <property type="entry name" value="MethylDNA_cys_MeTrfase_AS"/>
</dbReference>
<comment type="similarity">
    <text evidence="2">Belongs to the MGMT family.</text>
</comment>
<keyword evidence="6" id="KW-0808">Transferase</keyword>
<proteinExistence type="inferred from homology"/>
<dbReference type="Pfam" id="PF01035">
    <property type="entry name" value="DNA_binding_1"/>
    <property type="match status" value="1"/>
</dbReference>
<dbReference type="AlphaFoldDB" id="A0A2C5ZEF7"/>
<dbReference type="Gene3D" id="1.10.10.10">
    <property type="entry name" value="Winged helix-like DNA-binding domain superfamily/Winged helix DNA-binding domain"/>
    <property type="match status" value="1"/>
</dbReference>
<keyword evidence="15" id="KW-1185">Reference proteome</keyword>
<evidence type="ECO:0000256" key="9">
    <source>
        <dbReference type="ARBA" id="ARBA00030795"/>
    </source>
</evidence>
<gene>
    <name evidence="14" type="ORF">CDD80_457</name>
</gene>
<comment type="caution">
    <text evidence="14">The sequence shown here is derived from an EMBL/GenBank/DDBJ whole genome shotgun (WGS) entry which is preliminary data.</text>
</comment>
<evidence type="ECO:0000259" key="13">
    <source>
        <dbReference type="Pfam" id="PF01035"/>
    </source>
</evidence>
<evidence type="ECO:0000313" key="15">
    <source>
        <dbReference type="Proteomes" id="UP000226431"/>
    </source>
</evidence>
<evidence type="ECO:0000256" key="2">
    <source>
        <dbReference type="ARBA" id="ARBA00008711"/>
    </source>
</evidence>
<sequence length="203" mass="22066">MPDSDSSAHQRSNTGRTILAAVSRNCLAEFITRNRVTGLGHDMNGIRKRRTNHDGSRKVSPSVSSTSNSNSSTSAASSWLSKDQSRDALGLIAGSNRTSFEKRVWTALCQIPRGCVTTYGLLSAHVGSSPRAVGNALRRNPFAPDVPCHRVVATGMTLGGFKGRWPREGEGITLDEKRRLLKSEGVRFDDKGRVLGTVWKGWT</sequence>
<dbReference type="OrthoDB" id="1907495at2759"/>
<name>A0A2C5ZEF7_9HYPO</name>
<evidence type="ECO:0000256" key="5">
    <source>
        <dbReference type="ARBA" id="ARBA00022603"/>
    </source>
</evidence>
<comment type="catalytic activity">
    <reaction evidence="1">
        <text>a 4-O-methyl-thymidine in DNA + L-cysteinyl-[protein] = a thymidine in DNA + S-methyl-L-cysteinyl-[protein]</text>
        <dbReference type="Rhea" id="RHEA:53428"/>
        <dbReference type="Rhea" id="RHEA-COMP:10131"/>
        <dbReference type="Rhea" id="RHEA-COMP:10132"/>
        <dbReference type="Rhea" id="RHEA-COMP:13555"/>
        <dbReference type="Rhea" id="RHEA-COMP:13556"/>
        <dbReference type="ChEBI" id="CHEBI:29950"/>
        <dbReference type="ChEBI" id="CHEBI:82612"/>
        <dbReference type="ChEBI" id="CHEBI:137386"/>
        <dbReference type="ChEBI" id="CHEBI:137387"/>
        <dbReference type="EC" id="2.1.1.63"/>
    </reaction>
</comment>